<name>A0A197K189_9FUNG</name>
<keyword evidence="5" id="KW-1185">Reference proteome</keyword>
<dbReference type="SMART" id="SM00353">
    <property type="entry name" value="HLH"/>
    <property type="match status" value="1"/>
</dbReference>
<proteinExistence type="predicted"/>
<sequence length="72" mass="8502">ELRRTSHKAAEQKRRDSLKNCFDDLRQMIPSIQEKSPSKVFLLKKSFDYICNLKAEVANRDLELARVRAEHE</sequence>
<dbReference type="OrthoDB" id="5344169at2759"/>
<dbReference type="STRING" id="1314771.A0A197K189"/>
<feature type="non-terminal residue" evidence="4">
    <location>
        <position position="1"/>
    </location>
</feature>
<dbReference type="InterPro" id="IPR036638">
    <property type="entry name" value="HLH_DNA-bd_sf"/>
</dbReference>
<dbReference type="PANTHER" id="PTHR10328">
    <property type="entry name" value="PROTEIN MAX MYC-ASSOCIATED FACTOR X"/>
    <property type="match status" value="1"/>
</dbReference>
<organism evidence="4 5">
    <name type="scientific">Linnemannia elongata AG-77</name>
    <dbReference type="NCBI Taxonomy" id="1314771"/>
    <lineage>
        <taxon>Eukaryota</taxon>
        <taxon>Fungi</taxon>
        <taxon>Fungi incertae sedis</taxon>
        <taxon>Mucoromycota</taxon>
        <taxon>Mortierellomycotina</taxon>
        <taxon>Mortierellomycetes</taxon>
        <taxon>Mortierellales</taxon>
        <taxon>Mortierellaceae</taxon>
        <taxon>Linnemannia</taxon>
    </lineage>
</organism>
<dbReference type="GO" id="GO:0045944">
    <property type="term" value="P:positive regulation of transcription by RNA polymerase II"/>
    <property type="evidence" value="ECO:0007669"/>
    <property type="project" value="TreeGrafter"/>
</dbReference>
<dbReference type="GO" id="GO:0003677">
    <property type="term" value="F:DNA binding"/>
    <property type="evidence" value="ECO:0007669"/>
    <property type="project" value="UniProtKB-KW"/>
</dbReference>
<evidence type="ECO:0000313" key="4">
    <source>
        <dbReference type="EMBL" id="OAQ30229.1"/>
    </source>
</evidence>
<reference evidence="4 5" key="1">
    <citation type="submission" date="2016-05" db="EMBL/GenBank/DDBJ databases">
        <title>Genome sequencing reveals origins of a unique bacterial endosymbiosis in the earliest lineages of terrestrial Fungi.</title>
        <authorList>
            <consortium name="DOE Joint Genome Institute"/>
            <person name="Uehling J."/>
            <person name="Gryganskyi A."/>
            <person name="Hameed K."/>
            <person name="Tschaplinski T."/>
            <person name="Misztal P."/>
            <person name="Wu S."/>
            <person name="Desiro A."/>
            <person name="Vande Pol N."/>
            <person name="Du Z.-Y."/>
            <person name="Zienkiewicz A."/>
            <person name="Zienkiewicz K."/>
            <person name="Morin E."/>
            <person name="Tisserant E."/>
            <person name="Splivallo R."/>
            <person name="Hainaut M."/>
            <person name="Henrissat B."/>
            <person name="Ohm R."/>
            <person name="Kuo A."/>
            <person name="Yan J."/>
            <person name="Lipzen A."/>
            <person name="Nolan M."/>
            <person name="Labutti K."/>
            <person name="Barry K."/>
            <person name="Goldstein A."/>
            <person name="Labbe J."/>
            <person name="Schadt C."/>
            <person name="Tuskan G."/>
            <person name="Grigoriev I."/>
            <person name="Martin F."/>
            <person name="Vilgalys R."/>
            <person name="Bonito G."/>
        </authorList>
    </citation>
    <scope>NUCLEOTIDE SEQUENCE [LARGE SCALE GENOMIC DNA]</scope>
    <source>
        <strain evidence="4 5">AG-77</strain>
    </source>
</reference>
<dbReference type="SUPFAM" id="SSF47459">
    <property type="entry name" value="HLH, helix-loop-helix DNA-binding domain"/>
    <property type="match status" value="1"/>
</dbReference>
<feature type="domain" description="BHLH" evidence="3">
    <location>
        <begin position="2"/>
        <end position="53"/>
    </location>
</feature>
<evidence type="ECO:0000256" key="2">
    <source>
        <dbReference type="ARBA" id="ARBA00023242"/>
    </source>
</evidence>
<keyword evidence="1" id="KW-0238">DNA-binding</keyword>
<gene>
    <name evidence="4" type="ORF">K457DRAFT_55867</name>
</gene>
<dbReference type="GO" id="GO:0003700">
    <property type="term" value="F:DNA-binding transcription factor activity"/>
    <property type="evidence" value="ECO:0007669"/>
    <property type="project" value="TreeGrafter"/>
</dbReference>
<dbReference type="Gene3D" id="4.10.280.10">
    <property type="entry name" value="Helix-loop-helix DNA-binding domain"/>
    <property type="match status" value="1"/>
</dbReference>
<dbReference type="InterPro" id="IPR011598">
    <property type="entry name" value="bHLH_dom"/>
</dbReference>
<evidence type="ECO:0000313" key="5">
    <source>
        <dbReference type="Proteomes" id="UP000078512"/>
    </source>
</evidence>
<dbReference type="AlphaFoldDB" id="A0A197K189"/>
<protein>
    <recommendedName>
        <fullName evidence="3">BHLH domain-containing protein</fullName>
    </recommendedName>
</protein>
<evidence type="ECO:0000259" key="3">
    <source>
        <dbReference type="PROSITE" id="PS50888"/>
    </source>
</evidence>
<dbReference type="GO" id="GO:0046983">
    <property type="term" value="F:protein dimerization activity"/>
    <property type="evidence" value="ECO:0007669"/>
    <property type="project" value="InterPro"/>
</dbReference>
<dbReference type="Proteomes" id="UP000078512">
    <property type="component" value="Unassembled WGS sequence"/>
</dbReference>
<dbReference type="Pfam" id="PF00010">
    <property type="entry name" value="HLH"/>
    <property type="match status" value="1"/>
</dbReference>
<evidence type="ECO:0000256" key="1">
    <source>
        <dbReference type="ARBA" id="ARBA00023125"/>
    </source>
</evidence>
<keyword evidence="2" id="KW-0539">Nucleus</keyword>
<feature type="non-terminal residue" evidence="4">
    <location>
        <position position="72"/>
    </location>
</feature>
<dbReference type="EMBL" id="KV442036">
    <property type="protein sequence ID" value="OAQ30229.1"/>
    <property type="molecule type" value="Genomic_DNA"/>
</dbReference>
<dbReference type="CDD" id="cd11405">
    <property type="entry name" value="bHLHzip_MLXIP_like"/>
    <property type="match status" value="1"/>
</dbReference>
<dbReference type="PANTHER" id="PTHR10328:SF15">
    <property type="entry name" value="BHLH TRANSCRIPTION FACTOR"/>
    <property type="match status" value="1"/>
</dbReference>
<accession>A0A197K189</accession>
<dbReference type="GO" id="GO:0090575">
    <property type="term" value="C:RNA polymerase II transcription regulator complex"/>
    <property type="evidence" value="ECO:0007669"/>
    <property type="project" value="TreeGrafter"/>
</dbReference>
<dbReference type="PROSITE" id="PS50888">
    <property type="entry name" value="BHLH"/>
    <property type="match status" value="1"/>
</dbReference>